<comment type="catalytic activity">
    <reaction evidence="9">
        <text>O-phospho-L-threonine + H(+) = (R)-1-aminopropan-2-yl phosphate + CO2</text>
        <dbReference type="Rhea" id="RHEA:11492"/>
        <dbReference type="ChEBI" id="CHEBI:15378"/>
        <dbReference type="ChEBI" id="CHEBI:16526"/>
        <dbReference type="ChEBI" id="CHEBI:58563"/>
        <dbReference type="ChEBI" id="CHEBI:58675"/>
        <dbReference type="EC" id="4.1.1.81"/>
    </reaction>
</comment>
<comment type="pathway">
    <text evidence="3">Cofactor biosynthesis; adenosylcobalamin biosynthesis.</text>
</comment>
<dbReference type="InterPro" id="IPR015422">
    <property type="entry name" value="PyrdxlP-dep_Trfase_small"/>
</dbReference>
<dbReference type="EC" id="4.1.1.81" evidence="4"/>
<dbReference type="GO" id="GO:0030170">
    <property type="term" value="F:pyridoxal phosphate binding"/>
    <property type="evidence" value="ECO:0007669"/>
    <property type="project" value="InterPro"/>
</dbReference>
<dbReference type="GO" id="GO:0048472">
    <property type="term" value="F:threonine-phosphate decarboxylase activity"/>
    <property type="evidence" value="ECO:0007669"/>
    <property type="project" value="UniProtKB-EC"/>
</dbReference>
<evidence type="ECO:0000256" key="7">
    <source>
        <dbReference type="ARBA" id="ARBA00023239"/>
    </source>
</evidence>
<protein>
    <recommendedName>
        <fullName evidence="4">threonine-phosphate decarboxylase</fullName>
        <ecNumber evidence="4">4.1.1.81</ecNumber>
    </recommendedName>
    <alternativeName>
        <fullName evidence="8">L-threonine-O-3-phosphate decarboxylase</fullName>
    </alternativeName>
</protein>
<accession>A0A917Q3V5</accession>
<reference evidence="11 12" key="1">
    <citation type="journal article" date="2014" name="Int. J. Syst. Evol. Microbiol.">
        <title>Complete genome sequence of Corynebacterium casei LMG S-19264T (=DSM 44701T), isolated from a smear-ripened cheese.</title>
        <authorList>
            <consortium name="US DOE Joint Genome Institute (JGI-PGF)"/>
            <person name="Walter F."/>
            <person name="Albersmeier A."/>
            <person name="Kalinowski J."/>
            <person name="Ruckert C."/>
        </authorList>
    </citation>
    <scope>NUCLEOTIDE SEQUENCE [LARGE SCALE GENOMIC DNA]</scope>
    <source>
        <strain evidence="11 12">CGMCC 1.9161</strain>
    </source>
</reference>
<dbReference type="InterPro" id="IPR004838">
    <property type="entry name" value="NHTrfase_class1_PyrdxlP-BS"/>
</dbReference>
<evidence type="ECO:0000313" key="12">
    <source>
        <dbReference type="Proteomes" id="UP000600449"/>
    </source>
</evidence>
<dbReference type="Pfam" id="PF00155">
    <property type="entry name" value="Aminotran_1_2"/>
    <property type="match status" value="1"/>
</dbReference>
<evidence type="ECO:0000256" key="4">
    <source>
        <dbReference type="ARBA" id="ARBA00012285"/>
    </source>
</evidence>
<dbReference type="InterPro" id="IPR005860">
    <property type="entry name" value="CobD"/>
</dbReference>
<dbReference type="InterPro" id="IPR015421">
    <property type="entry name" value="PyrdxlP-dep_Trfase_major"/>
</dbReference>
<dbReference type="Proteomes" id="UP000600449">
    <property type="component" value="Unassembled WGS sequence"/>
</dbReference>
<sequence length="332" mass="35066">MSERIWHGGDLGEARALFPHAPAPWIDLSTGINPIAYPLPALPASAFTRLPEPAEHAALEEAAARVYGGADPALVVAAPGTQVLISLLPFVVPARDVAREVAIVGPTYGEHARAWAAAGADVRMVAGLEEAERADVIVVVNPNNPDGRLLSRAALRSVAAGCATRGGLLVIDEAFADLDDAESLAADPPEGAIVLRSFGKTWGLAGIRLGFALARGTLAERLRAALGPWSVSGPALAIGRAALSDAAWLAQTRRARAGDAARLDRLLAPHADGDVRGTTLFRTIRTDAAPDLFRRLGEAGIWVRRFQDDPRRLRFGLPGGEGEWERLGVVLR</sequence>
<evidence type="ECO:0000256" key="6">
    <source>
        <dbReference type="ARBA" id="ARBA00022898"/>
    </source>
</evidence>
<dbReference type="PANTHER" id="PTHR42885:SF1">
    <property type="entry name" value="THREONINE-PHOSPHATE DECARBOXYLASE"/>
    <property type="match status" value="1"/>
</dbReference>
<dbReference type="AlphaFoldDB" id="A0A917Q3V5"/>
<name>A0A917Q3V5_9HYPH</name>
<keyword evidence="7" id="KW-0456">Lyase</keyword>
<dbReference type="EMBL" id="BMMF01000001">
    <property type="protein sequence ID" value="GGK18928.1"/>
    <property type="molecule type" value="Genomic_DNA"/>
</dbReference>
<dbReference type="Gene3D" id="3.40.640.10">
    <property type="entry name" value="Type I PLP-dependent aspartate aminotransferase-like (Major domain)"/>
    <property type="match status" value="1"/>
</dbReference>
<dbReference type="PANTHER" id="PTHR42885">
    <property type="entry name" value="HISTIDINOL-PHOSPHATE AMINOTRANSFERASE-RELATED"/>
    <property type="match status" value="1"/>
</dbReference>
<keyword evidence="6" id="KW-0663">Pyridoxal phosphate</keyword>
<evidence type="ECO:0000259" key="10">
    <source>
        <dbReference type="Pfam" id="PF00155"/>
    </source>
</evidence>
<dbReference type="PROSITE" id="PS00105">
    <property type="entry name" value="AA_TRANSFER_CLASS_1"/>
    <property type="match status" value="1"/>
</dbReference>
<keyword evidence="12" id="KW-1185">Reference proteome</keyword>
<dbReference type="InterPro" id="IPR015424">
    <property type="entry name" value="PyrdxlP-dep_Trfase"/>
</dbReference>
<gene>
    <name evidence="11" type="ORF">GCM10011322_02080</name>
</gene>
<evidence type="ECO:0000256" key="9">
    <source>
        <dbReference type="ARBA" id="ARBA00048531"/>
    </source>
</evidence>
<evidence type="ECO:0000256" key="3">
    <source>
        <dbReference type="ARBA" id="ARBA00004953"/>
    </source>
</evidence>
<comment type="cofactor">
    <cofactor evidence="1">
        <name>pyridoxal 5'-phosphate</name>
        <dbReference type="ChEBI" id="CHEBI:597326"/>
    </cofactor>
</comment>
<keyword evidence="5" id="KW-0169">Cobalamin biosynthesis</keyword>
<dbReference type="GO" id="GO:0009236">
    <property type="term" value="P:cobalamin biosynthetic process"/>
    <property type="evidence" value="ECO:0007669"/>
    <property type="project" value="UniProtKB-KW"/>
</dbReference>
<evidence type="ECO:0000256" key="2">
    <source>
        <dbReference type="ARBA" id="ARBA00003444"/>
    </source>
</evidence>
<proteinExistence type="predicted"/>
<evidence type="ECO:0000256" key="1">
    <source>
        <dbReference type="ARBA" id="ARBA00001933"/>
    </source>
</evidence>
<evidence type="ECO:0000256" key="5">
    <source>
        <dbReference type="ARBA" id="ARBA00022573"/>
    </source>
</evidence>
<comment type="function">
    <text evidence="2">Decarboxylates L-threonine-O-3-phosphate to yield (R)-1-amino-2-propanol O-2-phosphate, the precursor for the linkage between the nucleotide loop and the corrin ring in cobalamin.</text>
</comment>
<dbReference type="NCBIfam" id="TIGR01140">
    <property type="entry name" value="L_thr_O3P_dcar"/>
    <property type="match status" value="1"/>
</dbReference>
<organism evidence="11 12">
    <name type="scientific">Salinarimonas ramus</name>
    <dbReference type="NCBI Taxonomy" id="690164"/>
    <lineage>
        <taxon>Bacteria</taxon>
        <taxon>Pseudomonadati</taxon>
        <taxon>Pseudomonadota</taxon>
        <taxon>Alphaproteobacteria</taxon>
        <taxon>Hyphomicrobiales</taxon>
        <taxon>Salinarimonadaceae</taxon>
        <taxon>Salinarimonas</taxon>
    </lineage>
</organism>
<dbReference type="InterPro" id="IPR004839">
    <property type="entry name" value="Aminotransferase_I/II_large"/>
</dbReference>
<dbReference type="Gene3D" id="3.90.1150.10">
    <property type="entry name" value="Aspartate Aminotransferase, domain 1"/>
    <property type="match status" value="1"/>
</dbReference>
<evidence type="ECO:0000256" key="8">
    <source>
        <dbReference type="ARBA" id="ARBA00029996"/>
    </source>
</evidence>
<comment type="caution">
    <text evidence="11">The sequence shown here is derived from an EMBL/GenBank/DDBJ whole genome shotgun (WGS) entry which is preliminary data.</text>
</comment>
<feature type="domain" description="Aminotransferase class I/classII large" evidence="10">
    <location>
        <begin position="45"/>
        <end position="319"/>
    </location>
</feature>
<evidence type="ECO:0000313" key="11">
    <source>
        <dbReference type="EMBL" id="GGK18928.1"/>
    </source>
</evidence>
<dbReference type="CDD" id="cd00609">
    <property type="entry name" value="AAT_like"/>
    <property type="match status" value="1"/>
</dbReference>
<dbReference type="SUPFAM" id="SSF53383">
    <property type="entry name" value="PLP-dependent transferases"/>
    <property type="match status" value="1"/>
</dbReference>